<feature type="compositionally biased region" description="Polar residues" evidence="1">
    <location>
        <begin position="58"/>
        <end position="71"/>
    </location>
</feature>
<evidence type="ECO:0000256" key="1">
    <source>
        <dbReference type="SAM" id="MobiDB-lite"/>
    </source>
</evidence>
<evidence type="ECO:0000313" key="3">
    <source>
        <dbReference type="Proteomes" id="UP000199071"/>
    </source>
</evidence>
<gene>
    <name evidence="2" type="ORF">SAMN02982931_04486</name>
</gene>
<dbReference type="EMBL" id="FMXQ01000012">
    <property type="protein sequence ID" value="SDB56466.1"/>
    <property type="molecule type" value="Genomic_DNA"/>
</dbReference>
<name>A0A1G6EGF1_9HYPH</name>
<protein>
    <submittedName>
        <fullName evidence="2">Protein required for attachment to host cells</fullName>
    </submittedName>
</protein>
<dbReference type="Pfam" id="PF18856">
    <property type="entry name" value="baeRF_family12"/>
    <property type="match status" value="1"/>
</dbReference>
<keyword evidence="3" id="KW-1185">Reference proteome</keyword>
<dbReference type="OrthoDB" id="9812459at2"/>
<proteinExistence type="predicted"/>
<sequence>MDKLKLKTGTWVVVCDGRKALFFDNIGDAEYPDLRIKDSETRHAPKTSEMGTDKPGSVHQSVGQSRSSVEQTDWHDREEEAFLKDLAARLDKAVQSGDATGLVIVAAPRALGMIRKAYSDAVKAALVAEVDKDYTNVPPDEIEERLVGKPGKSG</sequence>
<dbReference type="Proteomes" id="UP000199071">
    <property type="component" value="Unassembled WGS sequence"/>
</dbReference>
<dbReference type="STRING" id="665467.SAMN02982931_04486"/>
<reference evidence="2 3" key="1">
    <citation type="submission" date="2016-10" db="EMBL/GenBank/DDBJ databases">
        <authorList>
            <person name="de Groot N.N."/>
        </authorList>
    </citation>
    <scope>NUCLEOTIDE SEQUENCE [LARGE SCALE GENOMIC DNA]</scope>
    <source>
        <strain evidence="2 3">ATCC 35022</strain>
    </source>
</reference>
<dbReference type="AlphaFoldDB" id="A0A1G6EGF1"/>
<evidence type="ECO:0000313" key="2">
    <source>
        <dbReference type="EMBL" id="SDB56466.1"/>
    </source>
</evidence>
<accession>A0A1G6EGF1</accession>
<dbReference type="RefSeq" id="WP_090880733.1">
    <property type="nucleotide sequence ID" value="NZ_FMXQ01000012.1"/>
</dbReference>
<dbReference type="InterPro" id="IPR041374">
    <property type="entry name" value="BaeRF_family12"/>
</dbReference>
<feature type="region of interest" description="Disordered" evidence="1">
    <location>
        <begin position="37"/>
        <end position="75"/>
    </location>
</feature>
<organism evidence="2 3">
    <name type="scientific">Bauldia litoralis</name>
    <dbReference type="NCBI Taxonomy" id="665467"/>
    <lineage>
        <taxon>Bacteria</taxon>
        <taxon>Pseudomonadati</taxon>
        <taxon>Pseudomonadota</taxon>
        <taxon>Alphaproteobacteria</taxon>
        <taxon>Hyphomicrobiales</taxon>
        <taxon>Kaistiaceae</taxon>
        <taxon>Bauldia</taxon>
    </lineage>
</organism>